<dbReference type="PANTHER" id="PTHR43881:SF1">
    <property type="entry name" value="GAMMA-GLUTAMYLTRANSPEPTIDASE (AFU_ORTHOLOGUE AFUA_4G13580)"/>
    <property type="match status" value="1"/>
</dbReference>
<protein>
    <submittedName>
        <fullName evidence="1">Gamma-glutamyltranspeptidase/glutathione hydrolase</fullName>
    </submittedName>
</protein>
<dbReference type="GO" id="GO:0016787">
    <property type="term" value="F:hydrolase activity"/>
    <property type="evidence" value="ECO:0007669"/>
    <property type="project" value="UniProtKB-KW"/>
</dbReference>
<dbReference type="SUPFAM" id="SSF56235">
    <property type="entry name" value="N-terminal nucleophile aminohydrolases (Ntn hydrolases)"/>
    <property type="match status" value="1"/>
</dbReference>
<reference evidence="1 2" key="1">
    <citation type="submission" date="2018-03" db="EMBL/GenBank/DDBJ databases">
        <title>Genomic Encyclopedia of Type Strains, Phase III (KMG-III): the genomes of soil and plant-associated and newly described type strains.</title>
        <authorList>
            <person name="Whitman W."/>
        </authorList>
    </citation>
    <scope>NUCLEOTIDE SEQUENCE [LARGE SCALE GENOMIC DNA]</scope>
    <source>
        <strain evidence="1 2">CGMCC 1.12259</strain>
    </source>
</reference>
<gene>
    <name evidence="1" type="ORF">B0H99_10937</name>
</gene>
<dbReference type="InterPro" id="IPR043137">
    <property type="entry name" value="GGT_ssub_C"/>
</dbReference>
<sequence>MRHAILLALNYEPGAGDLPAAGSYYDTGGILMDYLQHPFDSKRHTVFSKKGMVATSQPLAAQAGIEVMQNGGNAIDAAIAAAAALTVVEPTSNGIGGDAFALVWVKDKLHGLNSSGPSPQNISPEAVKALGHEKMPVHGVVPITVPGAPAAWAELSRKFGKLPLAEALKPAIRYAEEGYPLTPILGKYWKLAYDKFKTSFTTEEYQAWFDTFAPDGRAPEIGEVWSSPGHASTLREIGETDARSFYEGPLAEKIANYVQKHNGFLSKEDLAAYQPEWVEPVSANYRGYDVWEIPPNGQGIVALMALNIFKNLSEPKWQSAQTYHEQIEAMKLAFTDGKEFITEPSEMPVSTEHLLSDEYAQKRAGTVGETASLPEPYELPKGGTVYLSAADEEGNMISYIQSNYMGFGSGIVVPETGIGLQNRGADFSLEAEHPNVLRGGKRTYHTIIPGFLTKDGKAVGPFGVMGGYMQPQGHFQVVTNTIDYLLNPQAALDAPRWQWIEGKTVLVEPHFPNYLAQELVRKGHQIQIETDGGAFGRGQIIWRNPETGVLSGGTESRTDGVVAVW</sequence>
<dbReference type="EMBL" id="PYAT01000009">
    <property type="protein sequence ID" value="PSL34311.1"/>
    <property type="molecule type" value="Genomic_DNA"/>
</dbReference>
<dbReference type="InterPro" id="IPR029055">
    <property type="entry name" value="Ntn_hydrolases_N"/>
</dbReference>
<organism evidence="1 2">
    <name type="scientific">Planomicrobium soli</name>
    <dbReference type="NCBI Taxonomy" id="1176648"/>
    <lineage>
        <taxon>Bacteria</taxon>
        <taxon>Bacillati</taxon>
        <taxon>Bacillota</taxon>
        <taxon>Bacilli</taxon>
        <taxon>Bacillales</taxon>
        <taxon>Caryophanaceae</taxon>
        <taxon>Planomicrobium</taxon>
    </lineage>
</organism>
<dbReference type="Pfam" id="PF01019">
    <property type="entry name" value="G_glu_transpept"/>
    <property type="match status" value="1"/>
</dbReference>
<accession>A0A2P8GK27</accession>
<comment type="caution">
    <text evidence="1">The sequence shown here is derived from an EMBL/GenBank/DDBJ whole genome shotgun (WGS) entry which is preliminary data.</text>
</comment>
<dbReference type="PANTHER" id="PTHR43881">
    <property type="entry name" value="GAMMA-GLUTAMYLTRANSPEPTIDASE (AFU_ORTHOLOGUE AFUA_4G13580)"/>
    <property type="match status" value="1"/>
</dbReference>
<dbReference type="AlphaFoldDB" id="A0A2P8GK27"/>
<dbReference type="Gene3D" id="1.10.246.230">
    <property type="match status" value="1"/>
</dbReference>
<evidence type="ECO:0000313" key="2">
    <source>
        <dbReference type="Proteomes" id="UP000242682"/>
    </source>
</evidence>
<dbReference type="InterPro" id="IPR052896">
    <property type="entry name" value="GGT-like_enzyme"/>
</dbReference>
<keyword evidence="1" id="KW-0378">Hydrolase</keyword>
<proteinExistence type="predicted"/>
<dbReference type="Gene3D" id="3.60.20.40">
    <property type="match status" value="1"/>
</dbReference>
<dbReference type="PRINTS" id="PR01210">
    <property type="entry name" value="GGTRANSPTASE"/>
</dbReference>
<evidence type="ECO:0000313" key="1">
    <source>
        <dbReference type="EMBL" id="PSL34311.1"/>
    </source>
</evidence>
<dbReference type="Proteomes" id="UP000242682">
    <property type="component" value="Unassembled WGS sequence"/>
</dbReference>
<keyword evidence="2" id="KW-1185">Reference proteome</keyword>
<name>A0A2P8GK27_9BACL</name>